<dbReference type="SUPFAM" id="SSF48726">
    <property type="entry name" value="Immunoglobulin"/>
    <property type="match status" value="1"/>
</dbReference>
<keyword evidence="2" id="KW-0732">Signal</keyword>
<dbReference type="PANTHER" id="PTHR23267">
    <property type="entry name" value="IMMUNOGLOBULIN LIGHT CHAIN"/>
    <property type="match status" value="1"/>
</dbReference>
<dbReference type="GeneTree" id="ENSGT00940000153520"/>
<organism evidence="4 5">
    <name type="scientific">Catagonus wagneri</name>
    <name type="common">Chacoan peccary</name>
    <dbReference type="NCBI Taxonomy" id="51154"/>
    <lineage>
        <taxon>Eukaryota</taxon>
        <taxon>Metazoa</taxon>
        <taxon>Chordata</taxon>
        <taxon>Craniata</taxon>
        <taxon>Vertebrata</taxon>
        <taxon>Euteleostomi</taxon>
        <taxon>Mammalia</taxon>
        <taxon>Eutheria</taxon>
        <taxon>Laurasiatheria</taxon>
        <taxon>Artiodactyla</taxon>
        <taxon>Suina</taxon>
        <taxon>Tayassuidae</taxon>
        <taxon>Catagonus</taxon>
    </lineage>
</organism>
<keyword evidence="5" id="KW-1185">Reference proteome</keyword>
<feature type="domain" description="Immunoglobulin V-set" evidence="3">
    <location>
        <begin position="25"/>
        <end position="116"/>
    </location>
</feature>
<evidence type="ECO:0000256" key="2">
    <source>
        <dbReference type="SAM" id="SignalP"/>
    </source>
</evidence>
<feature type="chain" id="PRO_5034160553" description="Immunoglobulin V-set domain-containing protein" evidence="2">
    <location>
        <begin position="20"/>
        <end position="156"/>
    </location>
</feature>
<evidence type="ECO:0000313" key="4">
    <source>
        <dbReference type="Ensembl" id="ENSCWAP00000013717.1"/>
    </source>
</evidence>
<name>A0A8C3YGS9_9CETA</name>
<feature type="region of interest" description="Disordered" evidence="1">
    <location>
        <begin position="109"/>
        <end position="128"/>
    </location>
</feature>
<dbReference type="Pfam" id="PF07686">
    <property type="entry name" value="V-set"/>
    <property type="match status" value="1"/>
</dbReference>
<dbReference type="InterPro" id="IPR013783">
    <property type="entry name" value="Ig-like_fold"/>
</dbReference>
<evidence type="ECO:0000313" key="5">
    <source>
        <dbReference type="Proteomes" id="UP000694540"/>
    </source>
</evidence>
<evidence type="ECO:0000256" key="1">
    <source>
        <dbReference type="SAM" id="MobiDB-lite"/>
    </source>
</evidence>
<reference evidence="4" key="1">
    <citation type="submission" date="2025-08" db="UniProtKB">
        <authorList>
            <consortium name="Ensembl"/>
        </authorList>
    </citation>
    <scope>IDENTIFICATION</scope>
</reference>
<dbReference type="AlphaFoldDB" id="A0A8C3YGS9"/>
<dbReference type="InterPro" id="IPR050150">
    <property type="entry name" value="IgV_Light_Chain"/>
</dbReference>
<evidence type="ECO:0000259" key="3">
    <source>
        <dbReference type="Pfam" id="PF07686"/>
    </source>
</evidence>
<sequence length="156" mass="17450">MAWTPLLLMPLCHCTGSLAQAVLPQPPSLSASPGASARLPRTLSNDINVGGYRIFWYQRKPRRPPWFLLRVYSASSKDQGSRVPSLCSEAKDASASVGLLLISRLQPKDEADTDCNPRSQQKSDTRTSWLKKQEDFGWKHTLQKGMMKQFPNLCGF</sequence>
<dbReference type="InterPro" id="IPR036179">
    <property type="entry name" value="Ig-like_dom_sf"/>
</dbReference>
<dbReference type="Proteomes" id="UP000694540">
    <property type="component" value="Unplaced"/>
</dbReference>
<dbReference type="Ensembl" id="ENSCWAT00000014889.1">
    <property type="protein sequence ID" value="ENSCWAP00000013717.1"/>
    <property type="gene ID" value="ENSCWAG00000010480.1"/>
</dbReference>
<proteinExistence type="predicted"/>
<dbReference type="InterPro" id="IPR013106">
    <property type="entry name" value="Ig_V-set"/>
</dbReference>
<accession>A0A8C3YGS9</accession>
<reference evidence="4" key="2">
    <citation type="submission" date="2025-09" db="UniProtKB">
        <authorList>
            <consortium name="Ensembl"/>
        </authorList>
    </citation>
    <scope>IDENTIFICATION</scope>
</reference>
<feature type="signal peptide" evidence="2">
    <location>
        <begin position="1"/>
        <end position="19"/>
    </location>
</feature>
<dbReference type="Gene3D" id="2.60.40.10">
    <property type="entry name" value="Immunoglobulins"/>
    <property type="match status" value="1"/>
</dbReference>
<protein>
    <recommendedName>
        <fullName evidence="3">Immunoglobulin V-set domain-containing protein</fullName>
    </recommendedName>
</protein>